<sequence>MSTSLNAGIIYTTRLSESDTMTNKLIYQVKQNQLSERELNKLQARCSKELSDLRNELNVLLQELRVIADRNADKPLSPSKAA</sequence>
<dbReference type="Proteomes" id="UP000673394">
    <property type="component" value="Unassembled WGS sequence"/>
</dbReference>
<evidence type="ECO:0000313" key="3">
    <source>
        <dbReference type="Proteomes" id="UP000673394"/>
    </source>
</evidence>
<dbReference type="EMBL" id="JAGKSP010000010">
    <property type="protein sequence ID" value="MBP3965388.1"/>
    <property type="molecule type" value="Genomic_DNA"/>
</dbReference>
<evidence type="ECO:0000313" key="2">
    <source>
        <dbReference type="EMBL" id="MBP3965388.1"/>
    </source>
</evidence>
<feature type="coiled-coil region" evidence="1">
    <location>
        <begin position="43"/>
        <end position="70"/>
    </location>
</feature>
<proteinExistence type="predicted"/>
<comment type="caution">
    <text evidence="2">The sequence shown here is derived from an EMBL/GenBank/DDBJ whole genome shotgun (WGS) entry which is preliminary data.</text>
</comment>
<name>A0ABS5CHP1_9BACL</name>
<gene>
    <name evidence="2" type="ORF">I8J30_21995</name>
</gene>
<keyword evidence="1" id="KW-0175">Coiled coil</keyword>
<evidence type="ECO:0000256" key="1">
    <source>
        <dbReference type="SAM" id="Coils"/>
    </source>
</evidence>
<dbReference type="RefSeq" id="WP_210661759.1">
    <property type="nucleotide sequence ID" value="NZ_JAGKSP010000010.1"/>
</dbReference>
<protein>
    <submittedName>
        <fullName evidence="2">Uncharacterized protein</fullName>
    </submittedName>
</protein>
<organism evidence="2 3">
    <name type="scientific">Paenibacillus lignilyticus</name>
    <dbReference type="NCBI Taxonomy" id="1172615"/>
    <lineage>
        <taxon>Bacteria</taxon>
        <taxon>Bacillati</taxon>
        <taxon>Bacillota</taxon>
        <taxon>Bacilli</taxon>
        <taxon>Bacillales</taxon>
        <taxon>Paenibacillaceae</taxon>
        <taxon>Paenibacillus</taxon>
    </lineage>
</organism>
<reference evidence="2 3" key="1">
    <citation type="submission" date="2021-04" db="EMBL/GenBank/DDBJ databases">
        <title>Paenibacillus sp. DLE-14 whole genome sequence.</title>
        <authorList>
            <person name="Ham Y.J."/>
        </authorList>
    </citation>
    <scope>NUCLEOTIDE SEQUENCE [LARGE SCALE GENOMIC DNA]</scope>
    <source>
        <strain evidence="2 3">DLE-14</strain>
    </source>
</reference>
<keyword evidence="3" id="KW-1185">Reference proteome</keyword>
<accession>A0ABS5CHP1</accession>